<name>A0ABZ1LA79_9ACTN</name>
<evidence type="ECO:0000313" key="1">
    <source>
        <dbReference type="EMBL" id="WTR70526.1"/>
    </source>
</evidence>
<dbReference type="Proteomes" id="UP001622594">
    <property type="component" value="Chromosome"/>
</dbReference>
<gene>
    <name evidence="1" type="ORF">OG814_15200</name>
</gene>
<dbReference type="RefSeq" id="WP_406334670.1">
    <property type="nucleotide sequence ID" value="NZ_CP108188.1"/>
</dbReference>
<keyword evidence="2" id="KW-1185">Reference proteome</keyword>
<evidence type="ECO:0000313" key="2">
    <source>
        <dbReference type="Proteomes" id="UP001622594"/>
    </source>
</evidence>
<dbReference type="EMBL" id="CP108188">
    <property type="protein sequence ID" value="WTR70526.1"/>
    <property type="molecule type" value="Genomic_DNA"/>
</dbReference>
<organism evidence="1 2">
    <name type="scientific">Streptomyces zaomyceticus</name>
    <dbReference type="NCBI Taxonomy" id="68286"/>
    <lineage>
        <taxon>Bacteria</taxon>
        <taxon>Bacillati</taxon>
        <taxon>Actinomycetota</taxon>
        <taxon>Actinomycetes</taxon>
        <taxon>Kitasatosporales</taxon>
        <taxon>Streptomycetaceae</taxon>
        <taxon>Streptomyces</taxon>
    </lineage>
</organism>
<proteinExistence type="predicted"/>
<protein>
    <submittedName>
        <fullName evidence="1">Uncharacterized protein</fullName>
    </submittedName>
</protein>
<accession>A0ABZ1LA79</accession>
<sequence length="233" mass="24927">MSFGTHARRVRDVGAPVARRHTALRCAVSEYCPLGFHATWAYVSATALPSPDLRRDSTALLRAVDLLEASRAVRIVEGASFAARRRAEKAAGLRTPRGAPVAQVWRPHWPTPIGTAPSRLGLVAAVADRHRAFRRLPRPDDTPVTGGLAIEGLVTEGPAARLTELHGRLEACGTAYLTALGLPDEAARAELSDTVTGIRGEVRPGHAALNHRLHQWLGFADLLGYAAAVSPAR</sequence>
<reference evidence="1 2" key="1">
    <citation type="submission" date="2022-10" db="EMBL/GenBank/DDBJ databases">
        <title>The complete genomes of actinobacterial strains from the NBC collection.</title>
        <authorList>
            <person name="Joergensen T.S."/>
            <person name="Alvarez Arevalo M."/>
            <person name="Sterndorff E.B."/>
            <person name="Faurdal D."/>
            <person name="Vuksanovic O."/>
            <person name="Mourched A.-S."/>
            <person name="Charusanti P."/>
            <person name="Shaw S."/>
            <person name="Blin K."/>
            <person name="Weber T."/>
        </authorList>
    </citation>
    <scope>NUCLEOTIDE SEQUENCE [LARGE SCALE GENOMIC DNA]</scope>
    <source>
        <strain evidence="1 2">NBC_00123</strain>
    </source>
</reference>